<dbReference type="PROSITE" id="PS51707">
    <property type="entry name" value="CYTH"/>
    <property type="match status" value="1"/>
</dbReference>
<dbReference type="InterPro" id="IPR033469">
    <property type="entry name" value="CYTH-like_dom_sf"/>
</dbReference>
<evidence type="ECO:0000313" key="3">
    <source>
        <dbReference type="Proteomes" id="UP000660885"/>
    </source>
</evidence>
<gene>
    <name evidence="2" type="ORF">JMJ56_30540</name>
</gene>
<dbReference type="PANTHER" id="PTHR40114:SF1">
    <property type="entry name" value="SLR0698 PROTEIN"/>
    <property type="match status" value="1"/>
</dbReference>
<name>A0ABS1UDW2_9PROT</name>
<proteinExistence type="predicted"/>
<sequence>MAFEIERKFLVASDEWRAAAIGSSRLRDGLIARFGSGKVRVRLDGERGLLTVKGPRAGLRRAEYEYEIPALEAEEMLGILADGPIVEKTRFQVPHAGMIWEVDVHEGILAGLVLAEVELEDEDQELLLPKWLGREVTGDPAYRKADLVKEALASASAGRS</sequence>
<feature type="domain" description="CYTH" evidence="1">
    <location>
        <begin position="2"/>
        <end position="154"/>
    </location>
</feature>
<accession>A0ABS1UDW2</accession>
<dbReference type="RefSeq" id="WP_202835526.1">
    <property type="nucleotide sequence ID" value="NZ_JAETWB010000059.1"/>
</dbReference>
<dbReference type="PANTHER" id="PTHR40114">
    <property type="entry name" value="SLR0698 PROTEIN"/>
    <property type="match status" value="1"/>
</dbReference>
<keyword evidence="3" id="KW-1185">Reference proteome</keyword>
<dbReference type="SUPFAM" id="SSF55154">
    <property type="entry name" value="CYTH-like phosphatases"/>
    <property type="match status" value="1"/>
</dbReference>
<dbReference type="Gene3D" id="2.40.320.10">
    <property type="entry name" value="Hypothetical Protein Pfu-838710-001"/>
    <property type="match status" value="1"/>
</dbReference>
<reference evidence="2 3" key="1">
    <citation type="submission" date="2021-01" db="EMBL/GenBank/DDBJ databases">
        <title>Belnapia mucosa sp. nov. and Belnapia arida sp. nov., isolated from the Tabernas Desert (Almeria, Spain).</title>
        <authorList>
            <person name="Molina-Menor E."/>
            <person name="Vidal-Verdu A."/>
            <person name="Calonge A."/>
            <person name="Satari L."/>
            <person name="Pereto J."/>
            <person name="Porcar M."/>
        </authorList>
    </citation>
    <scope>NUCLEOTIDE SEQUENCE [LARGE SCALE GENOMIC DNA]</scope>
    <source>
        <strain evidence="2 3">T18</strain>
    </source>
</reference>
<evidence type="ECO:0000259" key="1">
    <source>
        <dbReference type="PROSITE" id="PS51707"/>
    </source>
</evidence>
<protein>
    <submittedName>
        <fullName evidence="2">CYTH domain-containing protein</fullName>
    </submittedName>
</protein>
<evidence type="ECO:0000313" key="2">
    <source>
        <dbReference type="EMBL" id="MBL6082315.1"/>
    </source>
</evidence>
<dbReference type="EMBL" id="JAETWB010000059">
    <property type="protein sequence ID" value="MBL6082315.1"/>
    <property type="molecule type" value="Genomic_DNA"/>
</dbReference>
<dbReference type="Proteomes" id="UP000660885">
    <property type="component" value="Unassembled WGS sequence"/>
</dbReference>
<organism evidence="2 3">
    <name type="scientific">Belnapia arida</name>
    <dbReference type="NCBI Taxonomy" id="2804533"/>
    <lineage>
        <taxon>Bacteria</taxon>
        <taxon>Pseudomonadati</taxon>
        <taxon>Pseudomonadota</taxon>
        <taxon>Alphaproteobacteria</taxon>
        <taxon>Acetobacterales</taxon>
        <taxon>Roseomonadaceae</taxon>
        <taxon>Belnapia</taxon>
    </lineage>
</organism>
<dbReference type="SMART" id="SM01118">
    <property type="entry name" value="CYTH"/>
    <property type="match status" value="1"/>
</dbReference>
<dbReference type="Pfam" id="PF01928">
    <property type="entry name" value="CYTH"/>
    <property type="match status" value="1"/>
</dbReference>
<dbReference type="InterPro" id="IPR012042">
    <property type="entry name" value="NeuTTM/CthTTM-like"/>
</dbReference>
<dbReference type="CDD" id="cd07891">
    <property type="entry name" value="CYTH-like_CthTTM-like_1"/>
    <property type="match status" value="1"/>
</dbReference>
<dbReference type="InterPro" id="IPR023577">
    <property type="entry name" value="CYTH_domain"/>
</dbReference>
<comment type="caution">
    <text evidence="2">The sequence shown here is derived from an EMBL/GenBank/DDBJ whole genome shotgun (WGS) entry which is preliminary data.</text>
</comment>
<dbReference type="PIRSF" id="PIRSF016487">
    <property type="entry name" value="CYTH_UCP016487"/>
    <property type="match status" value="1"/>
</dbReference>